<feature type="compositionally biased region" description="Low complexity" evidence="1">
    <location>
        <begin position="272"/>
        <end position="282"/>
    </location>
</feature>
<feature type="compositionally biased region" description="Basic and acidic residues" evidence="1">
    <location>
        <begin position="36"/>
        <end position="53"/>
    </location>
</feature>
<accession>A0AAD9QIE6</accession>
<evidence type="ECO:0000313" key="3">
    <source>
        <dbReference type="Proteomes" id="UP001249851"/>
    </source>
</evidence>
<feature type="compositionally biased region" description="Basic and acidic residues" evidence="1">
    <location>
        <begin position="234"/>
        <end position="252"/>
    </location>
</feature>
<evidence type="ECO:0000313" key="2">
    <source>
        <dbReference type="EMBL" id="KAK2561848.1"/>
    </source>
</evidence>
<keyword evidence="3" id="KW-1185">Reference proteome</keyword>
<feature type="region of interest" description="Disordered" evidence="1">
    <location>
        <begin position="36"/>
        <end position="57"/>
    </location>
</feature>
<feature type="compositionally biased region" description="Low complexity" evidence="1">
    <location>
        <begin position="219"/>
        <end position="232"/>
    </location>
</feature>
<evidence type="ECO:0000256" key="1">
    <source>
        <dbReference type="SAM" id="MobiDB-lite"/>
    </source>
</evidence>
<sequence>MRGKHYINKSAPKDALFHQRCRSWCKFEMAEHEVVEESSKNLRPDENETKEEGPSPEQILKQITDCFGDTVGQAFQDLLERDAASEIFKRLKMSFGQAVKFKAEFVHLLPPVNVATTGSKKIERPLKPTMGQLSTIDSATKHMYLLKRKQVGMLASTHWNNTYPKFNTPKKKVELARFAEDIEKECAVPALGFNKDGIAKHIQDFFNEQRRYKRRKLGENGSQSSASNSSEENVLDKSVNEPDLPKFVKHCESPSSEFSPPGTQKDKDESSDISSSHSTLSVSDEEDDSLQAYSKAASSPAPLDGDTAVEMTSKVCKMIVKSVCGKILNREETLKLLKSKFSVTARHLTTLTPSQLLEVAAKKLLRGKYCVIAEGTNTNQLTATMIKVNKEIEL</sequence>
<proteinExistence type="predicted"/>
<protein>
    <submittedName>
        <fullName evidence="2">Uncharacterized protein</fullName>
    </submittedName>
</protein>
<feature type="compositionally biased region" description="Polar residues" evidence="1">
    <location>
        <begin position="253"/>
        <end position="262"/>
    </location>
</feature>
<name>A0AAD9QIE6_ACRCE</name>
<feature type="region of interest" description="Disordered" evidence="1">
    <location>
        <begin position="216"/>
        <end position="306"/>
    </location>
</feature>
<dbReference type="Proteomes" id="UP001249851">
    <property type="component" value="Unassembled WGS sequence"/>
</dbReference>
<organism evidence="2 3">
    <name type="scientific">Acropora cervicornis</name>
    <name type="common">Staghorn coral</name>
    <dbReference type="NCBI Taxonomy" id="6130"/>
    <lineage>
        <taxon>Eukaryota</taxon>
        <taxon>Metazoa</taxon>
        <taxon>Cnidaria</taxon>
        <taxon>Anthozoa</taxon>
        <taxon>Hexacorallia</taxon>
        <taxon>Scleractinia</taxon>
        <taxon>Astrocoeniina</taxon>
        <taxon>Acroporidae</taxon>
        <taxon>Acropora</taxon>
    </lineage>
</organism>
<dbReference type="AlphaFoldDB" id="A0AAD9QIE6"/>
<dbReference type="EMBL" id="JARQWQ010000031">
    <property type="protein sequence ID" value="KAK2561848.1"/>
    <property type="molecule type" value="Genomic_DNA"/>
</dbReference>
<reference evidence="2" key="2">
    <citation type="journal article" date="2023" name="Science">
        <title>Genomic signatures of disease resistance in endangered staghorn corals.</title>
        <authorList>
            <person name="Vollmer S.V."/>
            <person name="Selwyn J.D."/>
            <person name="Despard B.A."/>
            <person name="Roesel C.L."/>
        </authorList>
    </citation>
    <scope>NUCLEOTIDE SEQUENCE</scope>
    <source>
        <strain evidence="2">K2</strain>
    </source>
</reference>
<reference evidence="2" key="1">
    <citation type="journal article" date="2023" name="G3 (Bethesda)">
        <title>Whole genome assembly and annotation of the endangered Caribbean coral Acropora cervicornis.</title>
        <authorList>
            <person name="Selwyn J.D."/>
            <person name="Vollmer S.V."/>
        </authorList>
    </citation>
    <scope>NUCLEOTIDE SEQUENCE</scope>
    <source>
        <strain evidence="2">K2</strain>
    </source>
</reference>
<comment type="caution">
    <text evidence="2">The sequence shown here is derived from an EMBL/GenBank/DDBJ whole genome shotgun (WGS) entry which is preliminary data.</text>
</comment>
<gene>
    <name evidence="2" type="ORF">P5673_015239</name>
</gene>